<dbReference type="Gene3D" id="2.40.10.220">
    <property type="entry name" value="predicted glycosyltransferase like domains"/>
    <property type="match status" value="1"/>
</dbReference>
<evidence type="ECO:0000313" key="7">
    <source>
        <dbReference type="Proteomes" id="UP000255508"/>
    </source>
</evidence>
<accession>A0A370DXI8</accession>
<evidence type="ECO:0000256" key="1">
    <source>
        <dbReference type="ARBA" id="ARBA00022636"/>
    </source>
</evidence>
<dbReference type="EMBL" id="QFXD01000146">
    <property type="protein sequence ID" value="RDH90914.1"/>
    <property type="molecule type" value="Genomic_DNA"/>
</dbReference>
<proteinExistence type="predicted"/>
<dbReference type="AlphaFoldDB" id="A0A370DXI8"/>
<evidence type="ECO:0000256" key="3">
    <source>
        <dbReference type="ARBA" id="ARBA00023143"/>
    </source>
</evidence>
<dbReference type="Proteomes" id="UP000255508">
    <property type="component" value="Unassembled WGS sequence"/>
</dbReference>
<feature type="domain" description="Type III secretion system flagellar brake protein YcgR PilZN" evidence="5">
    <location>
        <begin position="9"/>
        <end position="94"/>
    </location>
</feature>
<evidence type="ECO:0000256" key="2">
    <source>
        <dbReference type="ARBA" id="ARBA00022741"/>
    </source>
</evidence>
<evidence type="ECO:0000259" key="5">
    <source>
        <dbReference type="Pfam" id="PF12945"/>
    </source>
</evidence>
<keyword evidence="1" id="KW-0973">c-di-GMP</keyword>
<name>A0A370DXI8_9GAMM</name>
<dbReference type="Gene3D" id="2.30.110.10">
    <property type="entry name" value="Electron Transport, Fmn-binding Protein, Chain A"/>
    <property type="match status" value="1"/>
</dbReference>
<dbReference type="GO" id="GO:0035438">
    <property type="term" value="F:cyclic-di-GMP binding"/>
    <property type="evidence" value="ECO:0007669"/>
    <property type="project" value="InterPro"/>
</dbReference>
<organism evidence="6 7">
    <name type="scientific">endosymbiont of Lamellibrachia luymesi</name>
    <dbReference type="NCBI Taxonomy" id="2200907"/>
    <lineage>
        <taxon>Bacteria</taxon>
        <taxon>Pseudomonadati</taxon>
        <taxon>Pseudomonadota</taxon>
        <taxon>Gammaproteobacteria</taxon>
        <taxon>sulfur-oxidizing symbionts</taxon>
    </lineage>
</organism>
<dbReference type="Pfam" id="PF12945">
    <property type="entry name" value="PilZNR"/>
    <property type="match status" value="1"/>
</dbReference>
<dbReference type="InterPro" id="IPR009875">
    <property type="entry name" value="PilZ_domain"/>
</dbReference>
<comment type="caution">
    <text evidence="6">The sequence shown here is derived from an EMBL/GenBank/DDBJ whole genome shotgun (WGS) entry which is preliminary data.</text>
</comment>
<protein>
    <recommendedName>
        <fullName evidence="8">Flagellar brake protein</fullName>
    </recommendedName>
</protein>
<dbReference type="SUPFAM" id="SSF141371">
    <property type="entry name" value="PilZ domain-like"/>
    <property type="match status" value="2"/>
</dbReference>
<feature type="domain" description="PilZ" evidence="4">
    <location>
        <begin position="103"/>
        <end position="205"/>
    </location>
</feature>
<dbReference type="InterPro" id="IPR012349">
    <property type="entry name" value="Split_barrel_FMN-bd"/>
</dbReference>
<evidence type="ECO:0000313" key="6">
    <source>
        <dbReference type="EMBL" id="RDH90914.1"/>
    </source>
</evidence>
<sequence>MSDIVTNLQIGEVLQLQYAPPSENQDRYAVKLIGYLPNESLVITTPRKQGKAILAREGQMFTVRVLQGSNIFGFVAKVLQTSSKPYPHLHLAYPEEVESAVVRNAPRVHTSLQSVVRNTKDPDDSKHVNRAKVLDLSRTGARLSSEKPMGEVGETLQLQLSIKSCDGDDVLQLLGILRSVREIETPEGGSYYIHGLEFSGLNRFQQVLLCAFVLGQMVHEHEM</sequence>
<keyword evidence="3" id="KW-0975">Bacterial flagellum</keyword>
<reference evidence="6 7" key="1">
    <citation type="journal article" date="2018" name="ISME J.">
        <title>Endosymbiont genomes yield clues of tubeworm success.</title>
        <authorList>
            <person name="Li Y."/>
            <person name="Liles M.R."/>
            <person name="Halanych K.M."/>
        </authorList>
    </citation>
    <scope>NUCLEOTIDE SEQUENCE [LARGE SCALE GENOMIC DNA]</scope>
    <source>
        <strain evidence="6">A1422</strain>
    </source>
</reference>
<evidence type="ECO:0008006" key="8">
    <source>
        <dbReference type="Google" id="ProtNLM"/>
    </source>
</evidence>
<keyword evidence="2" id="KW-0547">Nucleotide-binding</keyword>
<gene>
    <name evidence="6" type="ORF">DIZ79_07905</name>
</gene>
<evidence type="ECO:0000259" key="4">
    <source>
        <dbReference type="Pfam" id="PF07238"/>
    </source>
</evidence>
<dbReference type="Pfam" id="PF07238">
    <property type="entry name" value="PilZ"/>
    <property type="match status" value="1"/>
</dbReference>
<dbReference type="InterPro" id="IPR009926">
    <property type="entry name" value="T3SS_YcgR_PilZN"/>
</dbReference>